<dbReference type="EMBL" id="QXTE01000016">
    <property type="protein sequence ID" value="TFK13385.1"/>
    <property type="molecule type" value="Genomic_DNA"/>
</dbReference>
<dbReference type="GO" id="GO:0016740">
    <property type="term" value="F:transferase activity"/>
    <property type="evidence" value="ECO:0007669"/>
    <property type="project" value="UniProtKB-KW"/>
</dbReference>
<dbReference type="Proteomes" id="UP000297703">
    <property type="component" value="Unassembled WGS sequence"/>
</dbReference>
<dbReference type="STRING" id="55544.A0A4D9EW02"/>
<dbReference type="GO" id="GO:0007051">
    <property type="term" value="P:spindle organization"/>
    <property type="evidence" value="ECO:0007669"/>
    <property type="project" value="TreeGrafter"/>
</dbReference>
<dbReference type="Pfam" id="PF15334">
    <property type="entry name" value="AIB"/>
    <property type="match status" value="1"/>
</dbReference>
<proteinExistence type="predicted"/>
<reference evidence="1 2" key="2">
    <citation type="submission" date="2019-04" db="EMBL/GenBank/DDBJ databases">
        <title>The genome sequence of big-headed turtle.</title>
        <authorList>
            <person name="Gong S."/>
        </authorList>
    </citation>
    <scope>NUCLEOTIDE SEQUENCE [LARGE SCALE GENOMIC DNA]</scope>
    <source>
        <strain evidence="1">DO16091913</strain>
        <tissue evidence="1">Muscle</tissue>
    </source>
</reference>
<dbReference type="InterPro" id="IPR029286">
    <property type="entry name" value="AUNIP"/>
</dbReference>
<comment type="caution">
    <text evidence="1">The sequence shown here is derived from an EMBL/GenBank/DDBJ whole genome shotgun (WGS) entry which is preliminary data.</text>
</comment>
<keyword evidence="2" id="KW-1185">Reference proteome</keyword>
<accession>A0A4D9EW02</accession>
<organism evidence="1 2">
    <name type="scientific">Platysternon megacephalum</name>
    <name type="common">big-headed turtle</name>
    <dbReference type="NCBI Taxonomy" id="55544"/>
    <lineage>
        <taxon>Eukaryota</taxon>
        <taxon>Metazoa</taxon>
        <taxon>Chordata</taxon>
        <taxon>Craniata</taxon>
        <taxon>Vertebrata</taxon>
        <taxon>Euteleostomi</taxon>
        <taxon>Archelosauria</taxon>
        <taxon>Testudinata</taxon>
        <taxon>Testudines</taxon>
        <taxon>Cryptodira</taxon>
        <taxon>Durocryptodira</taxon>
        <taxon>Testudinoidea</taxon>
        <taxon>Platysternidae</taxon>
        <taxon>Platysternon</taxon>
    </lineage>
</organism>
<dbReference type="PANTHER" id="PTHR14526">
    <property type="entry name" value="AURORA KINASE A AND NINEIN-INTERACTING PROTEIN"/>
    <property type="match status" value="1"/>
</dbReference>
<dbReference type="GO" id="GO:0000922">
    <property type="term" value="C:spindle pole"/>
    <property type="evidence" value="ECO:0007669"/>
    <property type="project" value="TreeGrafter"/>
</dbReference>
<gene>
    <name evidence="1" type="ORF">DR999_PMT03343</name>
</gene>
<dbReference type="OrthoDB" id="9946974at2759"/>
<dbReference type="PANTHER" id="PTHR14526:SF2">
    <property type="entry name" value="AURORA KINASE A AND NINEIN-INTERACTING PROTEIN"/>
    <property type="match status" value="1"/>
</dbReference>
<sequence>MKCVRKRSTAEQFETCGIWLDTAKLKKRKIQTLVSKPTSNMPNPLLERNYNSHISVNFTQTRLSQPYTRQTTISSFFSIQPTGEKDDEENLETYPLMSNKGKGSDFLAAASMKSSGAAKLEEAQAPTLSPQEDNIQECSQLLLQNTQGLNIPLLNYTFPQAQSNSRSECTAIARTSAGETEETLSINFTQDSEGNKVLAHRNSADSFTGRISVANGIISRKRVSYFIGEKEGHLCSERGRTRVGLKPAHPMKQGRRRCKNLPCRGISFMDLSEVENVSPAPKGNEGQQTNCPLSQGRTTKAELLRDSSQNFAGFWTRNCHNMAGSAEEQGASKSSPTTQLFTQDSEGYRVISHPHFYESGRSPLQEKYLQDKTNFVHRVPSPPSVGCFKVYSSGAWDRTHLATTAMNLYEPESYYDLLFTEDSEGNRIIKH</sequence>
<keyword evidence="1" id="KW-0808">Transferase</keyword>
<dbReference type="AlphaFoldDB" id="A0A4D9EW02"/>
<protein>
    <submittedName>
        <fullName evidence="1">Protein-tyrosine sulfotransferase 1</fullName>
    </submittedName>
</protein>
<evidence type="ECO:0000313" key="2">
    <source>
        <dbReference type="Proteomes" id="UP000297703"/>
    </source>
</evidence>
<name>A0A4D9EW02_9SAUR</name>
<reference evidence="1 2" key="1">
    <citation type="submission" date="2019-04" db="EMBL/GenBank/DDBJ databases">
        <title>Draft genome of the big-headed turtle Platysternon megacephalum.</title>
        <authorList>
            <person name="Gong S."/>
        </authorList>
    </citation>
    <scope>NUCLEOTIDE SEQUENCE [LARGE SCALE GENOMIC DNA]</scope>
    <source>
        <strain evidence="1">DO16091913</strain>
        <tissue evidence="1">Muscle</tissue>
    </source>
</reference>
<evidence type="ECO:0000313" key="1">
    <source>
        <dbReference type="EMBL" id="TFK13385.1"/>
    </source>
</evidence>
<dbReference type="GO" id="GO:0005813">
    <property type="term" value="C:centrosome"/>
    <property type="evidence" value="ECO:0007669"/>
    <property type="project" value="TreeGrafter"/>
</dbReference>